<dbReference type="InterPro" id="IPR010827">
    <property type="entry name" value="BamA/TamA_POTRA"/>
</dbReference>
<organism evidence="9 10">
    <name type="scientific">Meiothermus luteus</name>
    <dbReference type="NCBI Taxonomy" id="2026184"/>
    <lineage>
        <taxon>Bacteria</taxon>
        <taxon>Thermotogati</taxon>
        <taxon>Deinococcota</taxon>
        <taxon>Deinococci</taxon>
        <taxon>Thermales</taxon>
        <taxon>Thermaceae</taxon>
        <taxon>Meiothermus</taxon>
    </lineage>
</organism>
<name>A0A399ET08_9DEIN</name>
<dbReference type="AlphaFoldDB" id="A0A399ET08"/>
<dbReference type="Pfam" id="PF07244">
    <property type="entry name" value="POTRA"/>
    <property type="match status" value="2"/>
</dbReference>
<evidence type="ECO:0000256" key="4">
    <source>
        <dbReference type="ARBA" id="ARBA00023136"/>
    </source>
</evidence>
<feature type="domain" description="Bacterial surface antigen (D15)" evidence="7">
    <location>
        <begin position="485"/>
        <end position="861"/>
    </location>
</feature>
<feature type="chain" id="PRO_5017299969" evidence="6">
    <location>
        <begin position="21"/>
        <end position="862"/>
    </location>
</feature>
<proteinExistence type="predicted"/>
<keyword evidence="10" id="KW-1185">Reference proteome</keyword>
<dbReference type="Pfam" id="PF01103">
    <property type="entry name" value="Omp85"/>
    <property type="match status" value="1"/>
</dbReference>
<evidence type="ECO:0000256" key="1">
    <source>
        <dbReference type="ARBA" id="ARBA00004370"/>
    </source>
</evidence>
<dbReference type="Gene3D" id="3.10.20.310">
    <property type="entry name" value="membrane protein fhac"/>
    <property type="match status" value="2"/>
</dbReference>
<dbReference type="Proteomes" id="UP000265800">
    <property type="component" value="Unassembled WGS sequence"/>
</dbReference>
<dbReference type="PROSITE" id="PS51257">
    <property type="entry name" value="PROKAR_LIPOPROTEIN"/>
    <property type="match status" value="1"/>
</dbReference>
<evidence type="ECO:0000313" key="10">
    <source>
        <dbReference type="Proteomes" id="UP000265800"/>
    </source>
</evidence>
<evidence type="ECO:0000256" key="3">
    <source>
        <dbReference type="ARBA" id="ARBA00022729"/>
    </source>
</evidence>
<feature type="signal peptide" evidence="6">
    <location>
        <begin position="1"/>
        <end position="20"/>
    </location>
</feature>
<keyword evidence="3 6" id="KW-0732">Signal</keyword>
<comment type="subcellular location">
    <subcellularLocation>
        <location evidence="1">Membrane</location>
    </subcellularLocation>
</comment>
<dbReference type="OrthoDB" id="28694at2"/>
<dbReference type="GO" id="GO:0019867">
    <property type="term" value="C:outer membrane"/>
    <property type="evidence" value="ECO:0007669"/>
    <property type="project" value="InterPro"/>
</dbReference>
<feature type="domain" description="POTRA" evidence="8">
    <location>
        <begin position="91"/>
        <end position="166"/>
    </location>
</feature>
<keyword evidence="4" id="KW-0472">Membrane</keyword>
<reference evidence="9 10" key="1">
    <citation type="submission" date="2018-08" db="EMBL/GenBank/DDBJ databases">
        <title>Meiothermus luteus KCTC 52599 genome sequencing project.</title>
        <authorList>
            <person name="Da Costa M.S."/>
            <person name="Albuquerque L."/>
            <person name="Raposo P."/>
            <person name="Froufe H.J.C."/>
            <person name="Barroso C.S."/>
            <person name="Egas C."/>
        </authorList>
    </citation>
    <scope>NUCLEOTIDE SEQUENCE [LARGE SCALE GENOMIC DNA]</scope>
    <source>
        <strain evidence="9 10">KCTC 52599</strain>
    </source>
</reference>
<keyword evidence="2" id="KW-0812">Transmembrane</keyword>
<evidence type="ECO:0000259" key="7">
    <source>
        <dbReference type="Pfam" id="PF01103"/>
    </source>
</evidence>
<evidence type="ECO:0000313" key="9">
    <source>
        <dbReference type="EMBL" id="RIH86646.1"/>
    </source>
</evidence>
<evidence type="ECO:0000256" key="5">
    <source>
        <dbReference type="ARBA" id="ARBA00023237"/>
    </source>
</evidence>
<evidence type="ECO:0000256" key="6">
    <source>
        <dbReference type="SAM" id="SignalP"/>
    </source>
</evidence>
<comment type="caution">
    <text evidence="9">The sequence shown here is derived from an EMBL/GenBank/DDBJ whole genome shotgun (WGS) entry which is preliminary data.</text>
</comment>
<protein>
    <submittedName>
        <fullName evidence="9">Outer membrane protein assembly factor BamA</fullName>
    </submittedName>
</protein>
<dbReference type="PANTHER" id="PTHR12815:SF47">
    <property type="entry name" value="TRANSLOCATION AND ASSEMBLY MODULE SUBUNIT TAMA"/>
    <property type="match status" value="1"/>
</dbReference>
<dbReference type="PANTHER" id="PTHR12815">
    <property type="entry name" value="SORTING AND ASSEMBLY MACHINERY SAMM50 PROTEIN FAMILY MEMBER"/>
    <property type="match status" value="1"/>
</dbReference>
<evidence type="ECO:0000259" key="8">
    <source>
        <dbReference type="Pfam" id="PF07244"/>
    </source>
</evidence>
<evidence type="ECO:0000256" key="2">
    <source>
        <dbReference type="ARBA" id="ARBA00022692"/>
    </source>
</evidence>
<dbReference type="InterPro" id="IPR039910">
    <property type="entry name" value="D15-like"/>
</dbReference>
<gene>
    <name evidence="9" type="primary">bamA</name>
    <name evidence="9" type="ORF">Mlute_01216</name>
</gene>
<sequence length="862" mass="94835">MVGSMRRFLPFVILLGLACAAPLEEVEVRGADAVLAALVRIALPFGVGDEPGDLEQARAAVLDTGYFRDVRLRLEGSKLVVEVLPNPNLTKVSVTSRAFPEAEVLRYLETEHAIGVGSVFNPKKATEAAQALARIYRNEGFPFEPRVTPEAKDLAEGVELTFRVEENPELKAVEVGTATYVPKERLEPLFQNVIEDGRFSFERYREAVGRTAEVYAAAGFRGSGVDLGRTVLSEGVLRVAFNELKIAEINSPGLDISPLGLKAGDPFNLDRILDGVNALSRSLGRVIEVRPERVAQDGVRLTFQVGEQRYGAIREVRLEGNSAIPTERLLARMRLKPGDEYNPTLANEDFARLLREYREAGYELVAQPDFSFRDGVYTQRLRELRIAGYRIDPPLTRTDPSVFLRELPPVGSLFSVSALRQGITNVLRTGLLREPPTVRPQQGERPEDVIVVLSLREAQTGSFVPGIAWSSLTGWEGSISISDTNLWGLAHQYSITLGVNPNDAGQLLTFSASYRIPWIYIDFADFKEVRTSFSVNLYSQPQANINFPLQQLYNGTPPDLNGDGVIDSNDTTSLWQYTERKTGLNFSISRPLSKEFPNLRISAGLGWEWSIPVLEVNDPNRPRCLVKVTASGNTANPSVAEDTACSNALLQDAINRFEQSLREYQAITLTLGATYSTLNDANFPTRGFSINLSTGYGITFPKGSEATQFVPVVVTARQYFPLDETARQALSLRLSFGTIFGTAQDSQKFSLGGNSTDISTLRGYDPRFLDKGTTVLNGSLEYGYNFGLSPTGGTNLYGFIFTDFGRLWPATGDLDAFFLGAGVGLQLNLDLLGAILPPIRLDYGFSQRNPTGRFALRLGIGF</sequence>
<dbReference type="InterPro" id="IPR000184">
    <property type="entry name" value="Bac_surfAg_D15"/>
</dbReference>
<accession>A0A399ET08</accession>
<keyword evidence="5" id="KW-0998">Cell outer membrane</keyword>
<dbReference type="Gene3D" id="2.40.160.50">
    <property type="entry name" value="membrane protein fhac: a member of the omp85/tpsb transporter family"/>
    <property type="match status" value="1"/>
</dbReference>
<feature type="domain" description="POTRA" evidence="8">
    <location>
        <begin position="313"/>
        <end position="362"/>
    </location>
</feature>
<dbReference type="EMBL" id="QWKZ01000030">
    <property type="protein sequence ID" value="RIH86646.1"/>
    <property type="molecule type" value="Genomic_DNA"/>
</dbReference>